<dbReference type="Pfam" id="PF20770">
    <property type="entry name" value="PAN2_N"/>
    <property type="match status" value="1"/>
</dbReference>
<dbReference type="SMART" id="SM00479">
    <property type="entry name" value="EXOIII"/>
    <property type="match status" value="1"/>
</dbReference>
<accession>A0A8H7PH60</accession>
<dbReference type="PANTHER" id="PTHR15728:SF0">
    <property type="entry name" value="PAN2-PAN3 DEADENYLATION COMPLEX CATALYTIC SUBUNIT PAN2"/>
    <property type="match status" value="1"/>
</dbReference>
<dbReference type="InterPro" id="IPR012337">
    <property type="entry name" value="RNaseH-like_sf"/>
</dbReference>
<evidence type="ECO:0000256" key="10">
    <source>
        <dbReference type="SAM" id="MobiDB-lite"/>
    </source>
</evidence>
<comment type="similarity">
    <text evidence="9">Belongs to the peptidase C19 family. PAN2 subfamily.</text>
</comment>
<dbReference type="InterPro" id="IPR036322">
    <property type="entry name" value="WD40_repeat_dom_sf"/>
</dbReference>
<feature type="binding site" evidence="9">
    <location>
        <position position="973"/>
    </location>
    <ligand>
        <name>a divalent metal cation</name>
        <dbReference type="ChEBI" id="CHEBI:60240"/>
        <note>catalytic</note>
    </ligand>
</feature>
<name>A0A8H7PH60_MORIS</name>
<dbReference type="EMBL" id="JAEPQZ010000014">
    <property type="protein sequence ID" value="KAG2173853.1"/>
    <property type="molecule type" value="Genomic_DNA"/>
</dbReference>
<feature type="binding site" evidence="9">
    <location>
        <position position="1083"/>
    </location>
    <ligand>
        <name>a divalent metal cation</name>
        <dbReference type="ChEBI" id="CHEBI:60240"/>
        <note>catalytic</note>
    </ligand>
</feature>
<comment type="activity regulation">
    <text evidence="9">Positively regulated by the regulatory subunit PAN3.</text>
</comment>
<dbReference type="InterPro" id="IPR030843">
    <property type="entry name" value="PAN2"/>
</dbReference>
<comment type="catalytic activity">
    <reaction evidence="9">
        <text>Exonucleolytic cleavage of poly(A) to 5'-AMP.</text>
        <dbReference type="EC" id="3.1.13.4"/>
    </reaction>
</comment>
<evidence type="ECO:0000259" key="11">
    <source>
        <dbReference type="PROSITE" id="PS50235"/>
    </source>
</evidence>
<dbReference type="OrthoDB" id="16516at2759"/>
<comment type="cofactor">
    <cofactor evidence="9">
        <name>a divalent metal cation</name>
        <dbReference type="ChEBI" id="CHEBI:60240"/>
    </cofactor>
    <text evidence="9">Binds 2 metal cations per subunit in the catalytic exonuclease domain.</text>
</comment>
<comment type="caution">
    <text evidence="12">The sequence shown here is derived from an EMBL/GenBank/DDBJ whole genome shotgun (WGS) entry which is preliminary data.</text>
</comment>
<comment type="caution">
    <text evidence="9">Lacks conserved residue(s) required for the propagation of feature annotation.</text>
</comment>
<evidence type="ECO:0000256" key="3">
    <source>
        <dbReference type="ARBA" id="ARBA00022574"/>
    </source>
</evidence>
<dbReference type="InterPro" id="IPR048841">
    <property type="entry name" value="PAN2_N"/>
</dbReference>
<dbReference type="InterPro" id="IPR028889">
    <property type="entry name" value="USP"/>
</dbReference>
<comment type="domain">
    <text evidence="9">Contains a pseudo-UCH domain. This ubiquitin C-terminal hydrolase (UCH)-like or ubiquitin specific protease (USP)-like domain is predicted to be catalytically inactive because it lacks the active site catalytic triad characteristic of thiol proteases, with residues at the equivalent structural positions that are incompatible with catalysis, and it cannot bind ubiquitin. It functions as a structural scaffold for intra- and intermolecular interactions in the complex.</text>
</comment>
<dbReference type="InterPro" id="IPR028881">
    <property type="entry name" value="PAN2_UCH_dom"/>
</dbReference>
<dbReference type="GO" id="GO:0046872">
    <property type="term" value="F:metal ion binding"/>
    <property type="evidence" value="ECO:0007669"/>
    <property type="project" value="UniProtKB-KW"/>
</dbReference>
<sequence length="1197" mass="133960">MESHWTEVHRTCDSDPTKAAPISSLVWDPYQDLLWTGNDKGRVTSYYARDGLQRYTSFKGQVEQQIRQILPNDRGVVNLSPTSLQMRNRRGLVKWNISNEDTRDLHCMTTSTLGNNELLVAGQQDDLLVVNVNLGTISRKVSGAMNTVVMKKASSSRLICCGSLGGEVTLRDPRSMKVEQRVQAHTGTLSDLEVSGNMMLTCGFSNRQGSLMVDPLVKVYDIRMSIRALAPIPFPSGPIFLRMHPRLSTTVFIVSQSGQFQVCDVSNLAMGLHAPAGQFYQIPTSSYITAIDVSSTGETVAIGDASSFVYQYSDRPDYSINAYSDQLETPDPPQSRPNVVLEDSRYEQTTEYDYTVVTSLISGFLAASPLSLIGMPHYTEPLLSNWPSNLLFEVGHPPSQIEEEVLRNMKTIDFVGYAPNPGTRRRNQVVRGNANKAMNAPKFRSQQALELLRGGVVDDGDVPMDGKEAKRKLSVDPTGLKMPSSYGRVEIQYSKFGVEDFDFGFYNHTKYGGLETHIANSYCNSMLQMLHFTLPLRQIAISHIKADCQKENCLCCELGFLFRMLEDANGQNCQATNFLRAFRTIPQAGALGLFEPEQPDNTISYSMLIQNFIRFILEQLHQETYSPNANPMILPSLAAGLEESNPTDTPSSIQQVFGLKTSNYSKCSHCGNEISRTTYPYVVDIMYPKKLATSNVKQDIRIKKRSFASLLKTSINRETKTKAYCVSCQQYQPIGTKKLLRELPSVLTINSGITTAEQANLWRHHANGNGKGTNNSSHTTSPRTDSDSGAESSNGSNKTWLPERNGWQIFGRLLIRIVGDDIEIKALDCKQPVPTEFLVGSAKLAVYELSSIVSQVQNNREVPHLVSQIRIPKTELEDDETSPWYLFNDFLVKNIEPEEVFSFKGTWKIPSILQYTRVDLDQFLDLSNLPSQADLSILFKDISVTKNPARDPPSYQVLNEDEMPKKGTLISIDAEFVALSQEETEIRSDGTKSVLRPSRLCLARVSVLRGESNELEGTPFIDDYIVNSEPIVDYLTDYSGIEAGDLDPQTSKHTLVPLKIAYKKLRLLVDLGCIFIGHGLKSDFRIINILVPPEQVIDTLDIYYMRNRQRKISLRFLAWALLELDIQQVTHNSIEDAKTALLLYKKYLELRENGTFGKVLEDIYEMGRKSNWLKATPKDAIGTPTAAATKAATSFKR</sequence>
<dbReference type="Gene3D" id="2.130.10.10">
    <property type="entry name" value="YVTN repeat-like/Quinoprotein amine dehydrogenase"/>
    <property type="match status" value="1"/>
</dbReference>
<dbReference type="InterPro" id="IPR013520">
    <property type="entry name" value="Ribonucl_H"/>
</dbReference>
<dbReference type="Pfam" id="PF13423">
    <property type="entry name" value="UCH_1"/>
    <property type="match status" value="1"/>
</dbReference>
<evidence type="ECO:0000256" key="1">
    <source>
        <dbReference type="ARBA" id="ARBA00004496"/>
    </source>
</evidence>
<evidence type="ECO:0000256" key="9">
    <source>
        <dbReference type="HAMAP-Rule" id="MF_03182"/>
    </source>
</evidence>
<keyword evidence="4 9" id="KW-0507">mRNA processing</keyword>
<comment type="subcellular location">
    <subcellularLocation>
        <location evidence="1 9">Cytoplasm</location>
    </subcellularLocation>
</comment>
<keyword evidence="2 9" id="KW-0963">Cytoplasm</keyword>
<keyword evidence="13" id="KW-1185">Reference proteome</keyword>
<reference evidence="12" key="1">
    <citation type="submission" date="2020-12" db="EMBL/GenBank/DDBJ databases">
        <title>Metabolic potential, ecology and presence of endohyphal bacteria is reflected in genomic diversity of Mucoromycotina.</title>
        <authorList>
            <person name="Muszewska A."/>
            <person name="Okrasinska A."/>
            <person name="Steczkiewicz K."/>
            <person name="Drgas O."/>
            <person name="Orlowska M."/>
            <person name="Perlinska-Lenart U."/>
            <person name="Aleksandrzak-Piekarczyk T."/>
            <person name="Szatraj K."/>
            <person name="Zielenkiewicz U."/>
            <person name="Pilsyk S."/>
            <person name="Malc E."/>
            <person name="Mieczkowski P."/>
            <person name="Kruszewska J.S."/>
            <person name="Biernat P."/>
            <person name="Pawlowska J."/>
        </authorList>
    </citation>
    <scope>NUCLEOTIDE SEQUENCE</scope>
    <source>
        <strain evidence="12">WA0000067209</strain>
    </source>
</reference>
<dbReference type="SUPFAM" id="SSF50978">
    <property type="entry name" value="WD40 repeat-like"/>
    <property type="match status" value="1"/>
</dbReference>
<comment type="subunit">
    <text evidence="9">Forms a heterotrimer with an asymmetric homodimer of the regulatory subunit PAN3 to form the poly(A)-nuclease (PAN) deadenylation complex.</text>
</comment>
<dbReference type="InterPro" id="IPR036397">
    <property type="entry name" value="RNaseH_sf"/>
</dbReference>
<evidence type="ECO:0000256" key="4">
    <source>
        <dbReference type="ARBA" id="ARBA00022664"/>
    </source>
</evidence>
<dbReference type="InterPro" id="IPR015943">
    <property type="entry name" value="WD40/YVTN_repeat-like_dom_sf"/>
</dbReference>
<dbReference type="InterPro" id="IPR050785">
    <property type="entry name" value="PAN2-PAN3_catalytic_subunit"/>
</dbReference>
<evidence type="ECO:0000256" key="6">
    <source>
        <dbReference type="ARBA" id="ARBA00022723"/>
    </source>
</evidence>
<evidence type="ECO:0000256" key="5">
    <source>
        <dbReference type="ARBA" id="ARBA00022722"/>
    </source>
</evidence>
<comment type="domain">
    <text evidence="9">The linker, or PAN3 interaction domain (PID), between the WD40 repeats and the pseudo-UCH domain mediates interaction with PAN3.</text>
</comment>
<dbReference type="GO" id="GO:0000932">
    <property type="term" value="C:P-body"/>
    <property type="evidence" value="ECO:0007669"/>
    <property type="project" value="TreeGrafter"/>
</dbReference>
<evidence type="ECO:0000313" key="13">
    <source>
        <dbReference type="Proteomes" id="UP000654370"/>
    </source>
</evidence>
<proteinExistence type="inferred from homology"/>
<dbReference type="CDD" id="cd06143">
    <property type="entry name" value="PAN2_exo"/>
    <property type="match status" value="1"/>
</dbReference>
<keyword evidence="7 9" id="KW-0378">Hydrolase</keyword>
<feature type="binding site" evidence="9">
    <location>
        <position position="975"/>
    </location>
    <ligand>
        <name>a divalent metal cation</name>
        <dbReference type="ChEBI" id="CHEBI:60240"/>
        <note>catalytic</note>
    </ligand>
</feature>
<feature type="domain" description="USP" evidence="11">
    <location>
        <begin position="512"/>
        <end position="918"/>
    </location>
</feature>
<dbReference type="EC" id="3.1.13.4" evidence="9"/>
<dbReference type="GO" id="GO:0003676">
    <property type="term" value="F:nucleic acid binding"/>
    <property type="evidence" value="ECO:0007669"/>
    <property type="project" value="InterPro"/>
</dbReference>
<dbReference type="Gene3D" id="3.90.70.10">
    <property type="entry name" value="Cysteine proteinases"/>
    <property type="match status" value="1"/>
</dbReference>
<feature type="binding site" evidence="9">
    <location>
        <position position="1136"/>
    </location>
    <ligand>
        <name>a divalent metal cation</name>
        <dbReference type="ChEBI" id="CHEBI:60240"/>
        <note>catalytic</note>
    </ligand>
</feature>
<keyword evidence="6 9" id="KW-0479">Metal-binding</keyword>
<dbReference type="GO" id="GO:0006397">
    <property type="term" value="P:mRNA processing"/>
    <property type="evidence" value="ECO:0007669"/>
    <property type="project" value="UniProtKB-KW"/>
</dbReference>
<keyword evidence="3" id="KW-0853">WD repeat</keyword>
<dbReference type="SUPFAM" id="SSF53098">
    <property type="entry name" value="Ribonuclease H-like"/>
    <property type="match status" value="1"/>
</dbReference>
<dbReference type="Pfam" id="PF00929">
    <property type="entry name" value="RNase_T"/>
    <property type="match status" value="1"/>
</dbReference>
<feature type="compositionally biased region" description="Polar residues" evidence="10">
    <location>
        <begin position="772"/>
        <end position="799"/>
    </location>
</feature>
<keyword evidence="5 9" id="KW-0540">Nuclease</keyword>
<organism evidence="12 13">
    <name type="scientific">Mortierella isabellina</name>
    <name type="common">Filamentous fungus</name>
    <name type="synonym">Umbelopsis isabellina</name>
    <dbReference type="NCBI Taxonomy" id="91625"/>
    <lineage>
        <taxon>Eukaryota</taxon>
        <taxon>Fungi</taxon>
        <taxon>Fungi incertae sedis</taxon>
        <taxon>Mucoromycota</taxon>
        <taxon>Mucoromycotina</taxon>
        <taxon>Umbelopsidomycetes</taxon>
        <taxon>Umbelopsidales</taxon>
        <taxon>Umbelopsidaceae</taxon>
        <taxon>Umbelopsis</taxon>
    </lineage>
</organism>
<dbReference type="Gene3D" id="3.30.420.10">
    <property type="entry name" value="Ribonuclease H-like superfamily/Ribonuclease H"/>
    <property type="match status" value="1"/>
</dbReference>
<comment type="function">
    <text evidence="9">Catalytic subunit of the poly(A)-nuclease (PAN) deadenylation complex, one of two cytoplasmic mRNA deadenylases involved in mRNA turnover. PAN specifically shortens poly(A) tails of RNA and the activity is stimulated by poly(A)-binding protein PAB1. PAN deadenylation is followed by rapid degradation of the shortened mRNA tails by the CCR4-NOT complex. Deadenylated mRNAs are then degraded by two alternative mechanisms, namely exosome-mediated 3'-5' exonucleolytic degradation, or deadenlyation-dependent mRNA decaping and subsequent 5'-3' exonucleolytic degradation by XRN1. May also be involved in post-transcriptional maturation of mRNA poly(A) tails.</text>
</comment>
<keyword evidence="8 9" id="KW-0269">Exonuclease</keyword>
<dbReference type="PANTHER" id="PTHR15728">
    <property type="entry name" value="DEADENYLATION COMPLEX CATALYTIC SUBUNIT PAN2"/>
    <property type="match status" value="1"/>
</dbReference>
<evidence type="ECO:0000256" key="8">
    <source>
        <dbReference type="ARBA" id="ARBA00022839"/>
    </source>
</evidence>
<dbReference type="GO" id="GO:0031251">
    <property type="term" value="C:PAN complex"/>
    <property type="evidence" value="ECO:0007669"/>
    <property type="project" value="UniProtKB-UniRule"/>
</dbReference>
<dbReference type="Proteomes" id="UP000654370">
    <property type="component" value="Unassembled WGS sequence"/>
</dbReference>
<evidence type="ECO:0000256" key="7">
    <source>
        <dbReference type="ARBA" id="ARBA00022801"/>
    </source>
</evidence>
<evidence type="ECO:0000313" key="12">
    <source>
        <dbReference type="EMBL" id="KAG2173853.1"/>
    </source>
</evidence>
<dbReference type="FunFam" id="3.30.420.10:FF:000028">
    <property type="entry name" value="PAN2-PAN3 deadenylation complex catalytic subunit PAN2"/>
    <property type="match status" value="1"/>
</dbReference>
<evidence type="ECO:0000256" key="2">
    <source>
        <dbReference type="ARBA" id="ARBA00022490"/>
    </source>
</evidence>
<dbReference type="HAMAP" id="MF_03182">
    <property type="entry name" value="PAN2"/>
    <property type="match status" value="1"/>
</dbReference>
<dbReference type="GO" id="GO:0000289">
    <property type="term" value="P:nuclear-transcribed mRNA poly(A) tail shortening"/>
    <property type="evidence" value="ECO:0007669"/>
    <property type="project" value="UniProtKB-UniRule"/>
</dbReference>
<dbReference type="AlphaFoldDB" id="A0A8H7PH60"/>
<protein>
    <recommendedName>
        <fullName evidence="9">PAN2-PAN3 deadenylation complex catalytic subunit PAN2</fullName>
        <ecNumber evidence="9">3.1.13.4</ecNumber>
    </recommendedName>
    <alternativeName>
        <fullName evidence="9">PAB1P-dependent poly(A)-specific ribonuclease</fullName>
    </alternativeName>
    <alternativeName>
        <fullName evidence="9">Poly(A)-nuclease deadenylation complex subunit 2</fullName>
        <shortName evidence="9">PAN deadenylation complex subunit 2</shortName>
    </alternativeName>
</protein>
<dbReference type="PROSITE" id="PS50235">
    <property type="entry name" value="USP_3"/>
    <property type="match status" value="1"/>
</dbReference>
<dbReference type="SUPFAM" id="SSF54001">
    <property type="entry name" value="Cysteine proteinases"/>
    <property type="match status" value="1"/>
</dbReference>
<feature type="region of interest" description="Disordered" evidence="10">
    <location>
        <begin position="764"/>
        <end position="799"/>
    </location>
</feature>
<gene>
    <name evidence="9" type="primary">PAN2</name>
    <name evidence="12" type="ORF">INT43_005273</name>
</gene>
<dbReference type="InterPro" id="IPR038765">
    <property type="entry name" value="Papain-like_cys_pep_sf"/>
</dbReference>
<dbReference type="GO" id="GO:0004535">
    <property type="term" value="F:poly(A)-specific ribonuclease activity"/>
    <property type="evidence" value="ECO:0007669"/>
    <property type="project" value="UniProtKB-UniRule"/>
</dbReference>